<dbReference type="OrthoDB" id="9806164at2"/>
<keyword evidence="8" id="KW-1185">Reference proteome</keyword>
<dbReference type="InterPro" id="IPR007213">
    <property type="entry name" value="Ppm1/Ppm2/Tcmp"/>
</dbReference>
<evidence type="ECO:0000313" key="8">
    <source>
        <dbReference type="Proteomes" id="UP000466396"/>
    </source>
</evidence>
<evidence type="ECO:0000256" key="4">
    <source>
        <dbReference type="ARBA" id="ARBA00022679"/>
    </source>
</evidence>
<dbReference type="EC" id="2.1.1.-" evidence="6"/>
<dbReference type="PANTHER" id="PTHR43619">
    <property type="entry name" value="S-ADENOSYL-L-METHIONINE-DEPENDENT METHYLTRANSFERASE YKTD-RELATED"/>
    <property type="match status" value="1"/>
</dbReference>
<evidence type="ECO:0000256" key="1">
    <source>
        <dbReference type="ARBA" id="ARBA00003907"/>
    </source>
</evidence>
<dbReference type="GO" id="GO:0008168">
    <property type="term" value="F:methyltransferase activity"/>
    <property type="evidence" value="ECO:0007669"/>
    <property type="project" value="UniProtKB-UniRule"/>
</dbReference>
<dbReference type="GO" id="GO:0032259">
    <property type="term" value="P:methylation"/>
    <property type="evidence" value="ECO:0007669"/>
    <property type="project" value="UniProtKB-KW"/>
</dbReference>
<dbReference type="STRING" id="169765.AWC15_22485"/>
<dbReference type="Proteomes" id="UP000466396">
    <property type="component" value="Chromosome"/>
</dbReference>
<dbReference type="InterPro" id="IPR011610">
    <property type="entry name" value="SAM_mthyl_Trfase_ML2640-like"/>
</dbReference>
<dbReference type="Gene3D" id="3.40.50.150">
    <property type="entry name" value="Vaccinia Virus protein VP39"/>
    <property type="match status" value="1"/>
</dbReference>
<proteinExistence type="inferred from homology"/>
<sequence length="306" mass="33596">MTRTDDDTWDPASSVGATATMIAVARAIATNADRPLINDPFAEPLVRAVGIDLLIQLASGAVRPEDVGEHATGGKWMIDNIAVRTKFYDDFFRDATTAGIRQAVILASGLDTRAYRLAWPSGTVVYEIDQPGVIEFKTHALADMDAEPTAERRAVAIDLRREWPTALKDAGFDPARPTAWSAEGLLSYLSPQAQDRLLDTITALSAPGSRLATQSALVLDPVDEEKKRKRMQSATETWRQRGFDLDLTELIYFDERHDAASYLVGNGWQVTRSAAKELFAAQGLPPFDDDDTSRFAGRHYISATLP</sequence>
<evidence type="ECO:0000256" key="3">
    <source>
        <dbReference type="ARBA" id="ARBA00022603"/>
    </source>
</evidence>
<reference evidence="7 8" key="1">
    <citation type="journal article" date="2019" name="Emerg. Microbes Infect.">
        <title>Comprehensive subspecies identification of 175 nontuberculous mycobacteria species based on 7547 genomic profiles.</title>
        <authorList>
            <person name="Matsumoto Y."/>
            <person name="Kinjo T."/>
            <person name="Motooka D."/>
            <person name="Nabeya D."/>
            <person name="Jung N."/>
            <person name="Uechi K."/>
            <person name="Horii T."/>
            <person name="Iida T."/>
            <person name="Fujita J."/>
            <person name="Nakamura S."/>
        </authorList>
    </citation>
    <scope>NUCLEOTIDE SEQUENCE [LARGE SCALE GENOMIC DNA]</scope>
    <source>
        <strain evidence="7 8">JCM 15657</strain>
    </source>
</reference>
<dbReference type="SUPFAM" id="SSF53335">
    <property type="entry name" value="S-adenosyl-L-methionine-dependent methyltransferases"/>
    <property type="match status" value="1"/>
</dbReference>
<accession>A0A1X1Y5D2</accession>
<keyword evidence="4 7" id="KW-0808">Transferase</keyword>
<dbReference type="PANTHER" id="PTHR43619:SF2">
    <property type="entry name" value="S-ADENOSYL-L-METHIONINE-DEPENDENT METHYLTRANSFERASES SUPERFAMILY PROTEIN"/>
    <property type="match status" value="1"/>
</dbReference>
<keyword evidence="5 6" id="KW-0949">S-adenosyl-L-methionine</keyword>
<dbReference type="EMBL" id="AP022581">
    <property type="protein sequence ID" value="BBX98056.1"/>
    <property type="molecule type" value="Genomic_DNA"/>
</dbReference>
<dbReference type="InterPro" id="IPR029063">
    <property type="entry name" value="SAM-dependent_MTases_sf"/>
</dbReference>
<comment type="similarity">
    <text evidence="2 6">Belongs to the UPF0677 family.</text>
</comment>
<evidence type="ECO:0000256" key="2">
    <source>
        <dbReference type="ARBA" id="ARBA00008138"/>
    </source>
</evidence>
<name>A0A1X1Y5D2_9MYCO</name>
<dbReference type="Pfam" id="PF04072">
    <property type="entry name" value="LCM"/>
    <property type="match status" value="1"/>
</dbReference>
<protein>
    <recommendedName>
        <fullName evidence="6">S-adenosyl-L-methionine-dependent methyltransferase</fullName>
        <ecNumber evidence="6">2.1.1.-</ecNumber>
    </recommendedName>
</protein>
<dbReference type="RefSeq" id="WP_085160772.1">
    <property type="nucleotide sequence ID" value="NZ_AP022581.1"/>
</dbReference>
<dbReference type="AlphaFoldDB" id="A0A1X1Y5D2"/>
<gene>
    <name evidence="7" type="ORF">MLAC_33500</name>
</gene>
<evidence type="ECO:0000313" key="7">
    <source>
        <dbReference type="EMBL" id="BBX98056.1"/>
    </source>
</evidence>
<evidence type="ECO:0000256" key="6">
    <source>
        <dbReference type="RuleBase" id="RU362030"/>
    </source>
</evidence>
<dbReference type="NCBIfam" id="TIGR00027">
    <property type="entry name" value="mthyl_TIGR00027"/>
    <property type="match status" value="1"/>
</dbReference>
<keyword evidence="3 6" id="KW-0489">Methyltransferase</keyword>
<organism evidence="7 8">
    <name type="scientific">Mycobacterium lacus</name>
    <dbReference type="NCBI Taxonomy" id="169765"/>
    <lineage>
        <taxon>Bacteria</taxon>
        <taxon>Bacillati</taxon>
        <taxon>Actinomycetota</taxon>
        <taxon>Actinomycetes</taxon>
        <taxon>Mycobacteriales</taxon>
        <taxon>Mycobacteriaceae</taxon>
        <taxon>Mycobacterium</taxon>
    </lineage>
</organism>
<dbReference type="KEGG" id="mlj:MLAC_33500"/>
<evidence type="ECO:0000256" key="5">
    <source>
        <dbReference type="ARBA" id="ARBA00022691"/>
    </source>
</evidence>
<comment type="function">
    <text evidence="1 6">Exhibits S-adenosyl-L-methionine-dependent methyltransferase activity.</text>
</comment>